<accession>A0A6P9E1U4</accession>
<dbReference type="GeneID" id="118344556"/>
<dbReference type="PANTHER" id="PTHR21596">
    <property type="entry name" value="RIBONUCLEASE P SUBUNIT P38"/>
    <property type="match status" value="1"/>
</dbReference>
<dbReference type="InterPro" id="IPR045177">
    <property type="entry name" value="FDM1-5/IDN2"/>
</dbReference>
<dbReference type="PANTHER" id="PTHR21596:SF23">
    <property type="entry name" value="FACTOR OF DNA METHYLATION 4"/>
    <property type="match status" value="1"/>
</dbReference>
<feature type="domain" description="Factor of DNA methylation 1-5/IDN2" evidence="1">
    <location>
        <begin position="118"/>
        <end position="247"/>
    </location>
</feature>
<dbReference type="InParanoid" id="A0A6P9E1U4"/>
<sequence length="250" mass="28215">MGLSALNDELHKRALKIAQKSKVIDIELAVKGVGIAVLGELVVGSRELLEALVHYGIEISTEASGAFGASGGSGHTFLVIDTKKANKPEKGMVVLKIKKGHWINGLREVTARANIGVKRMGKLDIIPFTTATMRKFPQEEAAEKAMVLHSQWEDYLRDPSWHPFKIIVDERGRFSEEVINEEDEKLKNEFGDEVYAAVTTALKEVNEYNPRGRRYIVPELWNFKEGRKATLEEGVLHILEKWRLLKQRSR</sequence>
<proteinExistence type="predicted"/>
<organism evidence="2 3">
    <name type="scientific">Juglans regia</name>
    <name type="common">English walnut</name>
    <dbReference type="NCBI Taxonomy" id="51240"/>
    <lineage>
        <taxon>Eukaryota</taxon>
        <taxon>Viridiplantae</taxon>
        <taxon>Streptophyta</taxon>
        <taxon>Embryophyta</taxon>
        <taxon>Tracheophyta</taxon>
        <taxon>Spermatophyta</taxon>
        <taxon>Magnoliopsida</taxon>
        <taxon>eudicotyledons</taxon>
        <taxon>Gunneridae</taxon>
        <taxon>Pentapetalae</taxon>
        <taxon>rosids</taxon>
        <taxon>fabids</taxon>
        <taxon>Fagales</taxon>
        <taxon>Juglandaceae</taxon>
        <taxon>Juglans</taxon>
    </lineage>
</organism>
<keyword evidence="2" id="KW-1185">Reference proteome</keyword>
<dbReference type="RefSeq" id="XP_035541464.1">
    <property type="nucleotide sequence ID" value="XM_035685571.1"/>
</dbReference>
<name>A0A6P9E1U4_JUGRE</name>
<protein>
    <submittedName>
        <fullName evidence="3">Factor of DNA methylation 4-like</fullName>
    </submittedName>
</protein>
<dbReference type="Proteomes" id="UP000235220">
    <property type="component" value="Chromosome 14"/>
</dbReference>
<dbReference type="OrthoDB" id="1892195at2759"/>
<evidence type="ECO:0000313" key="3">
    <source>
        <dbReference type="RefSeq" id="XP_035541464.1"/>
    </source>
</evidence>
<evidence type="ECO:0000313" key="2">
    <source>
        <dbReference type="Proteomes" id="UP000235220"/>
    </source>
</evidence>
<dbReference type="Pfam" id="PF03469">
    <property type="entry name" value="XH"/>
    <property type="match status" value="1"/>
</dbReference>
<dbReference type="GO" id="GO:0080188">
    <property type="term" value="P:gene silencing by siRNA-directed DNA methylation"/>
    <property type="evidence" value="ECO:0007669"/>
    <property type="project" value="InterPro"/>
</dbReference>
<gene>
    <name evidence="3" type="primary">LOC118344556</name>
</gene>
<dbReference type="AlphaFoldDB" id="A0A6P9E1U4"/>
<reference evidence="3" key="1">
    <citation type="submission" date="2025-08" db="UniProtKB">
        <authorList>
            <consortium name="RefSeq"/>
        </authorList>
    </citation>
    <scope>IDENTIFICATION</scope>
    <source>
        <tissue evidence="3">Leaves</tissue>
    </source>
</reference>
<dbReference type="InterPro" id="IPR005379">
    <property type="entry name" value="FDM1-5/IDN2_XH"/>
</dbReference>
<evidence type="ECO:0000259" key="1">
    <source>
        <dbReference type="Pfam" id="PF03469"/>
    </source>
</evidence>
<dbReference type="KEGG" id="jre:118344556"/>